<dbReference type="EMBL" id="UYRU01053077">
    <property type="protein sequence ID" value="VDN12122.1"/>
    <property type="molecule type" value="Genomic_DNA"/>
</dbReference>
<reference evidence="1 2" key="1">
    <citation type="submission" date="2018-11" db="EMBL/GenBank/DDBJ databases">
        <authorList>
            <consortium name="Pathogen Informatics"/>
        </authorList>
    </citation>
    <scope>NUCLEOTIDE SEQUENCE [LARGE SCALE GENOMIC DNA]</scope>
</reference>
<organism evidence="1 2">
    <name type="scientific">Dibothriocephalus latus</name>
    <name type="common">Fish tapeworm</name>
    <name type="synonym">Diphyllobothrium latum</name>
    <dbReference type="NCBI Taxonomy" id="60516"/>
    <lineage>
        <taxon>Eukaryota</taxon>
        <taxon>Metazoa</taxon>
        <taxon>Spiralia</taxon>
        <taxon>Lophotrochozoa</taxon>
        <taxon>Platyhelminthes</taxon>
        <taxon>Cestoda</taxon>
        <taxon>Eucestoda</taxon>
        <taxon>Diphyllobothriidea</taxon>
        <taxon>Diphyllobothriidae</taxon>
        <taxon>Dibothriocephalus</taxon>
    </lineage>
</organism>
<accession>A0A3P7NUL4</accession>
<dbReference type="Proteomes" id="UP000281553">
    <property type="component" value="Unassembled WGS sequence"/>
</dbReference>
<dbReference type="AlphaFoldDB" id="A0A3P7NUL4"/>
<name>A0A3P7NUL4_DIBLA</name>
<gene>
    <name evidence="1" type="ORF">DILT_LOCUS7953</name>
</gene>
<proteinExistence type="predicted"/>
<protein>
    <submittedName>
        <fullName evidence="1">Uncharacterized protein</fullName>
    </submittedName>
</protein>
<sequence>MNEEEMRVNVFNSLQNRVPSASVCVSNGVFYFLQMNHMNVSEVFSCKTEDAVKFAASDKVYFNCTFHVADLRMYVLRQPLGARMARVATIQLKDVNGLVAVNLLKNVVKSDRFCLDAYASKATLPAFEIARLTSSMHVDRQLARSIRKQLFEHSLNCRYHRDHPNCY</sequence>
<evidence type="ECO:0000313" key="2">
    <source>
        <dbReference type="Proteomes" id="UP000281553"/>
    </source>
</evidence>
<keyword evidence="2" id="KW-1185">Reference proteome</keyword>
<evidence type="ECO:0000313" key="1">
    <source>
        <dbReference type="EMBL" id="VDN12122.1"/>
    </source>
</evidence>